<dbReference type="InterPro" id="IPR024097">
    <property type="entry name" value="bHLH_ZIP_TF"/>
</dbReference>
<dbReference type="Proteomes" id="UP000685013">
    <property type="component" value="Chromosome 18"/>
</dbReference>
<comment type="subcellular location">
    <subcellularLocation>
        <location evidence="1">Nucleus</location>
    </subcellularLocation>
</comment>
<dbReference type="PANTHER" id="PTHR12565:SF444">
    <property type="entry name" value="TRANSCRIPTION FACTOR BHLH62-RELATED"/>
    <property type="match status" value="1"/>
</dbReference>
<gene>
    <name evidence="7" type="primary">BHLH49</name>
    <name evidence="7" type="ORF">SDJN03_27908</name>
</gene>
<dbReference type="CDD" id="cd18919">
    <property type="entry name" value="bHLH_AtBPE_like"/>
    <property type="match status" value="1"/>
</dbReference>
<feature type="domain" description="BHLH" evidence="6">
    <location>
        <begin position="328"/>
        <end position="378"/>
    </location>
</feature>
<reference evidence="7 8" key="1">
    <citation type="journal article" date="2021" name="Hortic Res">
        <title>The domestication of Cucurbita argyrosperma as revealed by the genome of its wild relative.</title>
        <authorList>
            <person name="Barrera-Redondo J."/>
            <person name="Sanchez-de la Vega G."/>
            <person name="Aguirre-Liguori J.A."/>
            <person name="Castellanos-Morales G."/>
            <person name="Gutierrez-Guerrero Y.T."/>
            <person name="Aguirre-Dugua X."/>
            <person name="Aguirre-Planter E."/>
            <person name="Tenaillon M.I."/>
            <person name="Lira-Saade R."/>
            <person name="Eguiarte L.E."/>
        </authorList>
    </citation>
    <scope>NUCLEOTIDE SEQUENCE [LARGE SCALE GENOMIC DNA]</scope>
    <source>
        <strain evidence="7">JBR-2021</strain>
    </source>
</reference>
<dbReference type="FunFam" id="4.10.280.10:FF:000002">
    <property type="entry name" value="Basic helix-loop-helix transcription factor"/>
    <property type="match status" value="1"/>
</dbReference>
<evidence type="ECO:0000256" key="1">
    <source>
        <dbReference type="ARBA" id="ARBA00004123"/>
    </source>
</evidence>
<feature type="region of interest" description="Disordered" evidence="5">
    <location>
        <begin position="163"/>
        <end position="190"/>
    </location>
</feature>
<dbReference type="GO" id="GO:0005634">
    <property type="term" value="C:nucleus"/>
    <property type="evidence" value="ECO:0007669"/>
    <property type="project" value="UniProtKB-SubCell"/>
</dbReference>
<feature type="region of interest" description="Disordered" evidence="5">
    <location>
        <begin position="497"/>
        <end position="516"/>
    </location>
</feature>
<evidence type="ECO:0000259" key="6">
    <source>
        <dbReference type="PROSITE" id="PS50888"/>
    </source>
</evidence>
<feature type="compositionally biased region" description="Polar residues" evidence="5">
    <location>
        <begin position="284"/>
        <end position="299"/>
    </location>
</feature>
<sequence length="516" mass="55517">MDIGGGDQFRVESSPQDCMSLDMAGCSSSTAHVVESFSSTIWEQTANSQNLGLLEEHNICRTSNDIAINKTIGCPVPLSSDNDKTLDISWSLSNNMLKGGGYLNAIPPSLSQLPADSSFIERAARFSWFSGGNFGDVTGHFDIPEPMDVFSRGMGVVMPERQEDVPRRNGLGSVSRAGGRFQGNTVNSEASKPVSLHNAAHGSLLKLDDCCKHAVDGSANESDEAELSGGDGSGEPCTLEVAGKEVSAKGLAAKKRKRSGQKAELDQVNGPLQQTSVAAKDNTESQLKGDQNPSSTANKGTVKHGKQASQPLDPPKEEYIHVRARRGQATNSHSLAERVRREKISERMKFLQELVPGCSKVTGKAVMLDEIINYVQSLQRQVEFLSMKLATVNPRLDINIDELLEKDILQSRAGPSSTLGFPSHMPVACPPPHVSHRGLIPVSFPAIASSETLRRSTISSQMTPRSGVYKEPTQIKNMWDGELHNIVQMSFGMSTAPNGLAAEGSDSPGNTKVEQH</sequence>
<protein>
    <submittedName>
        <fullName evidence="7">Transcription factor basic helix-loop-helix 49</fullName>
    </submittedName>
</protein>
<evidence type="ECO:0000256" key="2">
    <source>
        <dbReference type="ARBA" id="ARBA00023015"/>
    </source>
</evidence>
<evidence type="ECO:0000313" key="7">
    <source>
        <dbReference type="EMBL" id="KAG6574021.1"/>
    </source>
</evidence>
<dbReference type="PROSITE" id="PS50888">
    <property type="entry name" value="BHLH"/>
    <property type="match status" value="1"/>
</dbReference>
<dbReference type="SMART" id="SM00353">
    <property type="entry name" value="HLH"/>
    <property type="match status" value="1"/>
</dbReference>
<name>A0AAV6M309_9ROSI</name>
<evidence type="ECO:0000256" key="3">
    <source>
        <dbReference type="ARBA" id="ARBA00023163"/>
    </source>
</evidence>
<comment type="caution">
    <text evidence="7">The sequence shown here is derived from an EMBL/GenBank/DDBJ whole genome shotgun (WGS) entry which is preliminary data.</text>
</comment>
<dbReference type="EMBL" id="JAGKQH010000018">
    <property type="protein sequence ID" value="KAG6574021.1"/>
    <property type="molecule type" value="Genomic_DNA"/>
</dbReference>
<evidence type="ECO:0000313" key="8">
    <source>
        <dbReference type="Proteomes" id="UP000685013"/>
    </source>
</evidence>
<organism evidence="7 8">
    <name type="scientific">Cucurbita argyrosperma subsp. sororia</name>
    <dbReference type="NCBI Taxonomy" id="37648"/>
    <lineage>
        <taxon>Eukaryota</taxon>
        <taxon>Viridiplantae</taxon>
        <taxon>Streptophyta</taxon>
        <taxon>Embryophyta</taxon>
        <taxon>Tracheophyta</taxon>
        <taxon>Spermatophyta</taxon>
        <taxon>Magnoliopsida</taxon>
        <taxon>eudicotyledons</taxon>
        <taxon>Gunneridae</taxon>
        <taxon>Pentapetalae</taxon>
        <taxon>rosids</taxon>
        <taxon>fabids</taxon>
        <taxon>Cucurbitales</taxon>
        <taxon>Cucurbitaceae</taxon>
        <taxon>Cucurbiteae</taxon>
        <taxon>Cucurbita</taxon>
    </lineage>
</organism>
<dbReference type="GO" id="GO:0046983">
    <property type="term" value="F:protein dimerization activity"/>
    <property type="evidence" value="ECO:0007669"/>
    <property type="project" value="InterPro"/>
</dbReference>
<evidence type="ECO:0000256" key="5">
    <source>
        <dbReference type="SAM" id="MobiDB-lite"/>
    </source>
</evidence>
<feature type="non-terminal residue" evidence="7">
    <location>
        <position position="1"/>
    </location>
</feature>
<keyword evidence="2" id="KW-0805">Transcription regulation</keyword>
<dbReference type="PANTHER" id="PTHR12565">
    <property type="entry name" value="STEROL REGULATORY ELEMENT-BINDING PROTEIN"/>
    <property type="match status" value="1"/>
</dbReference>
<dbReference type="Pfam" id="PF00010">
    <property type="entry name" value="HLH"/>
    <property type="match status" value="1"/>
</dbReference>
<feature type="compositionally biased region" description="Polar residues" evidence="5">
    <location>
        <begin position="507"/>
        <end position="516"/>
    </location>
</feature>
<dbReference type="InterPro" id="IPR011598">
    <property type="entry name" value="bHLH_dom"/>
</dbReference>
<dbReference type="AlphaFoldDB" id="A0AAV6M309"/>
<feature type="region of interest" description="Disordered" evidence="5">
    <location>
        <begin position="248"/>
        <end position="315"/>
    </location>
</feature>
<keyword evidence="3" id="KW-0804">Transcription</keyword>
<evidence type="ECO:0000256" key="4">
    <source>
        <dbReference type="ARBA" id="ARBA00023242"/>
    </source>
</evidence>
<keyword evidence="8" id="KW-1185">Reference proteome</keyword>
<accession>A0AAV6M309</accession>
<dbReference type="GO" id="GO:0003700">
    <property type="term" value="F:DNA-binding transcription factor activity"/>
    <property type="evidence" value="ECO:0007669"/>
    <property type="project" value="TreeGrafter"/>
</dbReference>
<keyword evidence="4" id="KW-0539">Nucleus</keyword>
<proteinExistence type="predicted"/>